<accession>F2NDY7</accession>
<keyword evidence="1" id="KW-0732">Signal</keyword>
<evidence type="ECO:0000256" key="1">
    <source>
        <dbReference type="SAM" id="SignalP"/>
    </source>
</evidence>
<gene>
    <name evidence="2" type="ordered locus">Desac_2742</name>
</gene>
<dbReference type="EMBL" id="CP002629">
    <property type="protein sequence ID" value="AEB10555.1"/>
    <property type="molecule type" value="Genomic_DNA"/>
</dbReference>
<name>F2NDY7_DESAR</name>
<feature type="chain" id="PRO_5003283688" description="Lipoprotein" evidence="1">
    <location>
        <begin position="20"/>
        <end position="68"/>
    </location>
</feature>
<protein>
    <recommendedName>
        <fullName evidence="4">Lipoprotein</fullName>
    </recommendedName>
</protein>
<reference evidence="2 3" key="1">
    <citation type="journal article" date="2011" name="Stand. Genomic Sci.">
        <title>Complete genome sequence of the acetate-degrading sulfate reducer Desulfobacca acetoxidans type strain (ASRB2).</title>
        <authorList>
            <person name="Goker M."/>
            <person name="Teshima H."/>
            <person name="Lapidus A."/>
            <person name="Nolan M."/>
            <person name="Lucas S."/>
            <person name="Hammon N."/>
            <person name="Deshpande S."/>
            <person name="Cheng J.F."/>
            <person name="Tapia R."/>
            <person name="Han C."/>
            <person name="Goodwin L."/>
            <person name="Pitluck S."/>
            <person name="Huntemann M."/>
            <person name="Liolios K."/>
            <person name="Ivanova N."/>
            <person name="Pagani I."/>
            <person name="Mavromatis K."/>
            <person name="Ovchinikova G."/>
            <person name="Pati A."/>
            <person name="Chen A."/>
            <person name="Palaniappan K."/>
            <person name="Land M."/>
            <person name="Hauser L."/>
            <person name="Brambilla E.M."/>
            <person name="Rohde M."/>
            <person name="Spring S."/>
            <person name="Detter J.C."/>
            <person name="Woyke T."/>
            <person name="Bristow J."/>
            <person name="Eisen J.A."/>
            <person name="Markowitz V."/>
            <person name="Hugenholtz P."/>
            <person name="Kyrpides N.C."/>
            <person name="Klenk H.P."/>
        </authorList>
    </citation>
    <scope>NUCLEOTIDE SEQUENCE [LARGE SCALE GENOMIC DNA]</scope>
    <source>
        <strain evidence="3">ATCC 700848 / DSM 11109 / ASRB2</strain>
    </source>
</reference>
<keyword evidence="3" id="KW-1185">Reference proteome</keyword>
<sequence>MKTLITFGLAILLALSVAACTTGLYRQPQAIQREFPSGPGTIPPSWYDYDPAYGHWFDPWYVNPYTSL</sequence>
<organism evidence="2 3">
    <name type="scientific">Desulfobacca acetoxidans (strain ATCC 700848 / DSM 11109 / ASRB2)</name>
    <dbReference type="NCBI Taxonomy" id="880072"/>
    <lineage>
        <taxon>Bacteria</taxon>
        <taxon>Pseudomonadati</taxon>
        <taxon>Thermodesulfobacteriota</taxon>
        <taxon>Desulfobaccia</taxon>
        <taxon>Desulfobaccales</taxon>
        <taxon>Desulfobaccaceae</taxon>
        <taxon>Desulfobacca</taxon>
    </lineage>
</organism>
<reference evidence="3" key="2">
    <citation type="submission" date="2011-03" db="EMBL/GenBank/DDBJ databases">
        <title>The complete genome of Desulfobacca acetoxidans DSM 11109.</title>
        <authorList>
            <consortium name="US DOE Joint Genome Institute (JGI-PGF)"/>
            <person name="Lucas S."/>
            <person name="Copeland A."/>
            <person name="Lapidus A."/>
            <person name="Bruce D."/>
            <person name="Goodwin L."/>
            <person name="Pitluck S."/>
            <person name="Peters L."/>
            <person name="Kyrpides N."/>
            <person name="Mavromatis K."/>
            <person name="Ivanova N."/>
            <person name="Ovchinnikova G."/>
            <person name="Teshima H."/>
            <person name="Detter J.C."/>
            <person name="Han C."/>
            <person name="Land M."/>
            <person name="Hauser L."/>
            <person name="Markowitz V."/>
            <person name="Cheng J.-F."/>
            <person name="Hugenholtz P."/>
            <person name="Woyke T."/>
            <person name="Wu D."/>
            <person name="Spring S."/>
            <person name="Schueler E."/>
            <person name="Brambilla E."/>
            <person name="Klenk H.-P."/>
            <person name="Eisen J.A."/>
        </authorList>
    </citation>
    <scope>NUCLEOTIDE SEQUENCE [LARGE SCALE GENOMIC DNA]</scope>
    <source>
        <strain evidence="3">ATCC 700848 / DSM 11109 / ASRB2</strain>
    </source>
</reference>
<proteinExistence type="predicted"/>
<dbReference type="PROSITE" id="PS51257">
    <property type="entry name" value="PROKAR_LIPOPROTEIN"/>
    <property type="match status" value="1"/>
</dbReference>
<dbReference type="RefSeq" id="WP_013707664.1">
    <property type="nucleotide sequence ID" value="NC_015388.1"/>
</dbReference>
<dbReference type="HOGENOM" id="CLU_2787022_0_0_7"/>
<dbReference type="AlphaFoldDB" id="F2NDY7"/>
<evidence type="ECO:0008006" key="4">
    <source>
        <dbReference type="Google" id="ProtNLM"/>
    </source>
</evidence>
<feature type="signal peptide" evidence="1">
    <location>
        <begin position="1"/>
        <end position="19"/>
    </location>
</feature>
<evidence type="ECO:0000313" key="2">
    <source>
        <dbReference type="EMBL" id="AEB10555.1"/>
    </source>
</evidence>
<dbReference type="KEGG" id="dao:Desac_2742"/>
<evidence type="ECO:0000313" key="3">
    <source>
        <dbReference type="Proteomes" id="UP000000483"/>
    </source>
</evidence>
<dbReference type="Proteomes" id="UP000000483">
    <property type="component" value="Chromosome"/>
</dbReference>